<dbReference type="InterPro" id="IPR008929">
    <property type="entry name" value="Chondroitin_lyas"/>
</dbReference>
<proteinExistence type="predicted"/>
<dbReference type="Pfam" id="PF05426">
    <property type="entry name" value="Alginate_lyase"/>
    <property type="match status" value="1"/>
</dbReference>
<name>A0A371XEQ6_9HYPH</name>
<dbReference type="Proteomes" id="UP000262379">
    <property type="component" value="Unassembled WGS sequence"/>
</dbReference>
<dbReference type="EMBL" id="QURN01000006">
    <property type="protein sequence ID" value="RFC67702.1"/>
    <property type="molecule type" value="Genomic_DNA"/>
</dbReference>
<gene>
    <name evidence="4" type="ORF">DY251_08855</name>
</gene>
<dbReference type="AlphaFoldDB" id="A0A371XEQ6"/>
<keyword evidence="2 4" id="KW-0456">Lyase</keyword>
<sequence length="400" mass="44831">MEINSLRHLAWPKVSTVLAAALPFLLAFIPAAAFSMSSEERALLDLSVYSVHDKNAGYFDKEQRRAELAHTTDRGLRAVMSRLKKRELCAASVSIPVISGAEVTPRFYEDRDAWRRAAAPYHDFEDMVSNLAAQQFIAPDKKSGECLISLLDHWAANGAFLKFDIETSERQTWYQIESSLFAAAFAYSIIRGDIVGHDEEKGRIESWLAKAAKMHLAHPGTDDNTCCNNHFYRRALYAAIIGVVVDDDALFRVGISAIYSALSDASPDGALRLEMTRQQYSAKYQVYATMYLAFIAEVAARQGYDMYNLKFNGRSLDEVVSFSVASILSPETAAQAANTPNQDTEFLKDKQYFSWLELLSRRPLWRDASEALLSSRRPAYNRSLGGYTTLYYFPAAPAQN</sequence>
<evidence type="ECO:0000313" key="4">
    <source>
        <dbReference type="EMBL" id="RFC67702.1"/>
    </source>
</evidence>
<dbReference type="InterPro" id="IPR008397">
    <property type="entry name" value="Alginate_lyase_dom"/>
</dbReference>
<accession>A0A371XEQ6</accession>
<protein>
    <submittedName>
        <fullName evidence="4">Poly(Beta-D-mannuronate) lyase</fullName>
    </submittedName>
</protein>
<dbReference type="GO" id="GO:0016829">
    <property type="term" value="F:lyase activity"/>
    <property type="evidence" value="ECO:0007669"/>
    <property type="project" value="UniProtKB-KW"/>
</dbReference>
<keyword evidence="1" id="KW-0732">Signal</keyword>
<keyword evidence="5" id="KW-1185">Reference proteome</keyword>
<comment type="caution">
    <text evidence="4">The sequence shown here is derived from an EMBL/GenBank/DDBJ whole genome shotgun (WGS) entry which is preliminary data.</text>
</comment>
<evidence type="ECO:0000259" key="3">
    <source>
        <dbReference type="Pfam" id="PF05426"/>
    </source>
</evidence>
<evidence type="ECO:0000256" key="1">
    <source>
        <dbReference type="ARBA" id="ARBA00022729"/>
    </source>
</evidence>
<dbReference type="SUPFAM" id="SSF48230">
    <property type="entry name" value="Chondroitin AC/alginate lyase"/>
    <property type="match status" value="1"/>
</dbReference>
<organism evidence="4 5">
    <name type="scientific">Mesorhizobium denitrificans</name>
    <dbReference type="NCBI Taxonomy" id="2294114"/>
    <lineage>
        <taxon>Bacteria</taxon>
        <taxon>Pseudomonadati</taxon>
        <taxon>Pseudomonadota</taxon>
        <taxon>Alphaproteobacteria</taxon>
        <taxon>Hyphomicrobiales</taxon>
        <taxon>Phyllobacteriaceae</taxon>
        <taxon>Mesorhizobium</taxon>
    </lineage>
</organism>
<dbReference type="RefSeq" id="WP_116623536.1">
    <property type="nucleotide sequence ID" value="NZ_QURN01000006.1"/>
</dbReference>
<evidence type="ECO:0000256" key="2">
    <source>
        <dbReference type="ARBA" id="ARBA00023239"/>
    </source>
</evidence>
<dbReference type="Gene3D" id="1.50.10.100">
    <property type="entry name" value="Chondroitin AC/alginate lyase"/>
    <property type="match status" value="1"/>
</dbReference>
<evidence type="ECO:0000313" key="5">
    <source>
        <dbReference type="Proteomes" id="UP000262379"/>
    </source>
</evidence>
<reference evidence="5" key="1">
    <citation type="submission" date="2018-08" db="EMBL/GenBank/DDBJ databases">
        <authorList>
            <person name="Im W.T."/>
        </authorList>
    </citation>
    <scope>NUCLEOTIDE SEQUENCE [LARGE SCALE GENOMIC DNA]</scope>
    <source>
        <strain evidence="5">LA-28</strain>
    </source>
</reference>
<feature type="domain" description="Alginate lyase" evidence="3">
    <location>
        <begin position="114"/>
        <end position="332"/>
    </location>
</feature>
<dbReference type="GO" id="GO:0042597">
    <property type="term" value="C:periplasmic space"/>
    <property type="evidence" value="ECO:0007669"/>
    <property type="project" value="InterPro"/>
</dbReference>